<evidence type="ECO:0000259" key="1">
    <source>
        <dbReference type="SMART" id="SM00465"/>
    </source>
</evidence>
<gene>
    <name evidence="2" type="ORF">PQBR57_0391</name>
</gene>
<dbReference type="SUPFAM" id="SSF82771">
    <property type="entry name" value="GIY-YIG endonuclease"/>
    <property type="match status" value="1"/>
</dbReference>
<name>A0A0G4E597_PSEFS</name>
<dbReference type="EMBL" id="LN713926">
    <property type="protein sequence ID" value="CEK42344.1"/>
    <property type="molecule type" value="Genomic_DNA"/>
</dbReference>
<feature type="domain" description="GIY-YIG" evidence="1">
    <location>
        <begin position="140"/>
        <end position="237"/>
    </location>
</feature>
<dbReference type="InterPro" id="IPR035901">
    <property type="entry name" value="GIY-YIG_endonuc_sf"/>
</dbReference>
<evidence type="ECO:0000313" key="2">
    <source>
        <dbReference type="EMBL" id="CEK42344.1"/>
    </source>
</evidence>
<reference evidence="2" key="1">
    <citation type="submission" date="2014-12" db="EMBL/GenBank/DDBJ databases">
        <authorList>
            <person name="Hall J."/>
        </authorList>
    </citation>
    <scope>NUCLEOTIDE SEQUENCE [LARGE SCALE GENOMIC DNA]</scope>
    <source>
        <strain evidence="2">SBW25</strain>
        <plasmid evidence="2">pQBR57</plasmid>
    </source>
</reference>
<dbReference type="RefSeq" id="WP_192963502.1">
    <property type="nucleotide sequence ID" value="NZ_LN713926.1"/>
</dbReference>
<organism evidence="2">
    <name type="scientific">Pseudomonas fluorescens (strain SBW25)</name>
    <dbReference type="NCBI Taxonomy" id="216595"/>
    <lineage>
        <taxon>Bacteria</taxon>
        <taxon>Pseudomonadati</taxon>
        <taxon>Pseudomonadota</taxon>
        <taxon>Gammaproteobacteria</taxon>
        <taxon>Pseudomonadales</taxon>
        <taxon>Pseudomonadaceae</taxon>
        <taxon>Pseudomonas</taxon>
    </lineage>
</organism>
<reference evidence="2" key="2">
    <citation type="submission" date="2015-06" db="EMBL/GenBank/DDBJ databases">
        <title>Environmentally co-occuring mercury resistance plasmids are genetically and phenotypically diverse and confer variable context-dependent fitness effects.</title>
        <authorList>
            <person name="Hall J.P.J."/>
            <person name="Harrison E."/>
            <person name="Lilley A.K."/>
            <person name="Paterson S."/>
            <person name="Spiers A.J."/>
            <person name="Brockhurst M.A."/>
        </authorList>
    </citation>
    <scope>NUCLEOTIDE SEQUENCE [LARGE SCALE GENOMIC DNA]</scope>
    <source>
        <strain evidence="2">SBW25</strain>
        <plasmid evidence="2">pQBR57</plasmid>
    </source>
</reference>
<dbReference type="InterPro" id="IPR000305">
    <property type="entry name" value="GIY-YIG_endonuc"/>
</dbReference>
<accession>A0A0G4E597</accession>
<protein>
    <recommendedName>
        <fullName evidence="1">GIY-YIG domain-containing protein</fullName>
    </recommendedName>
</protein>
<sequence length="253" mass="29710">MPQYYYQIKGRTPGGEYKSAEWIFPPVYSGLVEAENRKEARAKVEDEYGRQFPVRVLRKDIEDHHYILQIRELNDQDQYLKKRFEYVPCLECGTPFRLIDRYNDTYDECPSHDYCKQSCKEAARFRDVREFKLASEGRLPAVIYQVRQKSTGMVYIGQTTQAFTLRWWQHLTNPSDCKFHEALTKTSTITDWEFSVLEVITYPDGCKSKATFISDRERHWIETLNSISAGYNTVRPAGINPQKALALDEDELF</sequence>
<proteinExistence type="predicted"/>
<geneLocation type="plasmid" evidence="2">
    <name>pQBR57</name>
</geneLocation>
<dbReference type="AlphaFoldDB" id="A0A0G4E597"/>
<dbReference type="SMART" id="SM00465">
    <property type="entry name" value="GIYc"/>
    <property type="match status" value="1"/>
</dbReference>
<dbReference type="Pfam" id="PF01541">
    <property type="entry name" value="GIY-YIG"/>
    <property type="match status" value="1"/>
</dbReference>
<dbReference type="Gene3D" id="3.40.1440.10">
    <property type="entry name" value="GIY-YIG endonuclease"/>
    <property type="match status" value="1"/>
</dbReference>
<keyword evidence="2" id="KW-0614">Plasmid</keyword>